<protein>
    <recommendedName>
        <fullName evidence="3">DUF4835 domain-containing protein</fullName>
    </recommendedName>
</protein>
<evidence type="ECO:0000313" key="2">
    <source>
        <dbReference type="Proteomes" id="UP000199452"/>
    </source>
</evidence>
<dbReference type="EMBL" id="FMYP01000023">
    <property type="protein sequence ID" value="SDC26656.1"/>
    <property type="molecule type" value="Genomic_DNA"/>
</dbReference>
<sequence length="306" mass="35635">MNKPLSILLVLFLLLGSNLSGQELKCNIQVNSSKIQGTNRTAFQTLQTALYEFMNNSTWTDHVYTQEERIDCNIQINITDQIGSDQYKGTIQVQSRRPVYGSSYNTVMLNFLDNDLDFKYIEFDKLEFNINSFQSNLTSVLAYYAYIIIGLDYDSFSFKGGSDYFLKAEKIVTNAQNAQEKGWKPYEGSRKNRYWLIENLLNEKYSPMREVSYRYHRQGLDRMADKTVDGRAEIAEALTSIQKVYRVKPDPYLFLLQVFFDAKSEELVNIFSESFLSEKTRVYNILVEVDPTRVDTYKKINEQSQD</sequence>
<dbReference type="AlphaFoldDB" id="A0A1G6K8M0"/>
<dbReference type="InterPro" id="IPR032274">
    <property type="entry name" value="DUF4835"/>
</dbReference>
<dbReference type="OrthoDB" id="9773381at2"/>
<keyword evidence="2" id="KW-1185">Reference proteome</keyword>
<evidence type="ECO:0008006" key="3">
    <source>
        <dbReference type="Google" id="ProtNLM"/>
    </source>
</evidence>
<dbReference type="Pfam" id="PF16119">
    <property type="entry name" value="DUF4835"/>
    <property type="match status" value="1"/>
</dbReference>
<dbReference type="RefSeq" id="WP_092437643.1">
    <property type="nucleotide sequence ID" value="NZ_FMYP01000023.1"/>
</dbReference>
<dbReference type="Proteomes" id="UP000199452">
    <property type="component" value="Unassembled WGS sequence"/>
</dbReference>
<accession>A0A1G6K8M0</accession>
<organism evidence="1 2">
    <name type="scientific">Williamwhitmania taraxaci</name>
    <dbReference type="NCBI Taxonomy" id="1640674"/>
    <lineage>
        <taxon>Bacteria</taxon>
        <taxon>Pseudomonadati</taxon>
        <taxon>Bacteroidota</taxon>
        <taxon>Bacteroidia</taxon>
        <taxon>Bacteroidales</taxon>
        <taxon>Williamwhitmaniaceae</taxon>
        <taxon>Williamwhitmania</taxon>
    </lineage>
</organism>
<gene>
    <name evidence="1" type="ORF">SAMN05216323_102331</name>
</gene>
<proteinExistence type="predicted"/>
<reference evidence="1 2" key="1">
    <citation type="submission" date="2016-09" db="EMBL/GenBank/DDBJ databases">
        <authorList>
            <person name="Capua I."/>
            <person name="De Benedictis P."/>
            <person name="Joannis T."/>
            <person name="Lombin L.H."/>
            <person name="Cattoli G."/>
        </authorList>
    </citation>
    <scope>NUCLEOTIDE SEQUENCE [LARGE SCALE GENOMIC DNA]</scope>
    <source>
        <strain evidence="1 2">A7P-90m</strain>
    </source>
</reference>
<evidence type="ECO:0000313" key="1">
    <source>
        <dbReference type="EMBL" id="SDC26656.1"/>
    </source>
</evidence>
<dbReference type="STRING" id="1640674.SAMN05216323_102331"/>
<name>A0A1G6K8M0_9BACT</name>